<organism evidence="1 2">
    <name type="scientific">Rhizophlyctis rosea</name>
    <dbReference type="NCBI Taxonomy" id="64517"/>
    <lineage>
        <taxon>Eukaryota</taxon>
        <taxon>Fungi</taxon>
        <taxon>Fungi incertae sedis</taxon>
        <taxon>Chytridiomycota</taxon>
        <taxon>Chytridiomycota incertae sedis</taxon>
        <taxon>Chytridiomycetes</taxon>
        <taxon>Rhizophlyctidales</taxon>
        <taxon>Rhizophlyctidaceae</taxon>
        <taxon>Rhizophlyctis</taxon>
    </lineage>
</organism>
<dbReference type="Proteomes" id="UP001212841">
    <property type="component" value="Unassembled WGS sequence"/>
</dbReference>
<sequence>MADGNAQVDIHEDLKAIVDDGIDRMARKFAEHEGVTEDVQRQMLAYAATKVTDRLNYYATLTPWGQARGWKEPDLDTPEGVIYYLNNHIGCIQDALFGYVNTHPWTRVKEGKCTTVAEAASVVVEGLQFCFRSIRSHHEDQEEDSNN</sequence>
<dbReference type="AlphaFoldDB" id="A0AAD5X4W8"/>
<accession>A0AAD5X4W8</accession>
<keyword evidence="2" id="KW-1185">Reference proteome</keyword>
<evidence type="ECO:0000313" key="1">
    <source>
        <dbReference type="EMBL" id="KAJ3050044.1"/>
    </source>
</evidence>
<evidence type="ECO:0000313" key="2">
    <source>
        <dbReference type="Proteomes" id="UP001212841"/>
    </source>
</evidence>
<protein>
    <submittedName>
        <fullName evidence="1">Uncharacterized protein</fullName>
    </submittedName>
</protein>
<gene>
    <name evidence="1" type="ORF">HK097_008974</name>
</gene>
<proteinExistence type="predicted"/>
<name>A0AAD5X4W8_9FUNG</name>
<reference evidence="1" key="1">
    <citation type="submission" date="2020-05" db="EMBL/GenBank/DDBJ databases">
        <title>Phylogenomic resolution of chytrid fungi.</title>
        <authorList>
            <person name="Stajich J.E."/>
            <person name="Amses K."/>
            <person name="Simmons R."/>
            <person name="Seto K."/>
            <person name="Myers J."/>
            <person name="Bonds A."/>
            <person name="Quandt C.A."/>
            <person name="Barry K."/>
            <person name="Liu P."/>
            <person name="Grigoriev I."/>
            <person name="Longcore J.E."/>
            <person name="James T.Y."/>
        </authorList>
    </citation>
    <scope>NUCLEOTIDE SEQUENCE</scope>
    <source>
        <strain evidence="1">JEL0318</strain>
    </source>
</reference>
<dbReference type="EMBL" id="JADGJD010000560">
    <property type="protein sequence ID" value="KAJ3050044.1"/>
    <property type="molecule type" value="Genomic_DNA"/>
</dbReference>
<comment type="caution">
    <text evidence="1">The sequence shown here is derived from an EMBL/GenBank/DDBJ whole genome shotgun (WGS) entry which is preliminary data.</text>
</comment>